<dbReference type="PANTHER" id="PTHR22943:SF12">
    <property type="entry name" value="SEVEN TM RECEPTOR"/>
    <property type="match status" value="1"/>
</dbReference>
<reference evidence="3" key="1">
    <citation type="submission" date="2017-10" db="EMBL/GenBank/DDBJ databases">
        <title>Rapid genome shrinkage in a self-fertile nematode reveals novel sperm competition proteins.</title>
        <authorList>
            <person name="Yin D."/>
            <person name="Schwarz E.M."/>
            <person name="Thomas C.G."/>
            <person name="Felde R.L."/>
            <person name="Korf I.F."/>
            <person name="Cutter A.D."/>
            <person name="Schartner C.M."/>
            <person name="Ralston E.J."/>
            <person name="Meyer B.J."/>
            <person name="Haag E.S."/>
        </authorList>
    </citation>
    <scope>NUCLEOTIDE SEQUENCE [LARGE SCALE GENOMIC DNA]</scope>
    <source>
        <strain evidence="3">JU1422</strain>
    </source>
</reference>
<dbReference type="Pfam" id="PF10326">
    <property type="entry name" value="7TM_GPCR_Str"/>
    <property type="match status" value="1"/>
</dbReference>
<keyword evidence="1" id="KW-0812">Transmembrane</keyword>
<evidence type="ECO:0000313" key="3">
    <source>
        <dbReference type="Proteomes" id="UP000230233"/>
    </source>
</evidence>
<protein>
    <submittedName>
        <fullName evidence="2">Uncharacterized protein</fullName>
    </submittedName>
</protein>
<dbReference type="SUPFAM" id="SSF81321">
    <property type="entry name" value="Family A G protein-coupled receptor-like"/>
    <property type="match status" value="1"/>
</dbReference>
<accession>A0A2G5SER1</accession>
<dbReference type="PANTHER" id="PTHR22943">
    <property type="entry name" value="7-TRANSMEMBRANE DOMAIN RECEPTOR C.ELEGANS"/>
    <property type="match status" value="1"/>
</dbReference>
<dbReference type="GO" id="GO:0042048">
    <property type="term" value="P:olfactory behavior"/>
    <property type="evidence" value="ECO:0007669"/>
    <property type="project" value="TreeGrafter"/>
</dbReference>
<keyword evidence="1" id="KW-0472">Membrane</keyword>
<feature type="transmembrane region" description="Helical" evidence="1">
    <location>
        <begin position="52"/>
        <end position="70"/>
    </location>
</feature>
<evidence type="ECO:0000313" key="2">
    <source>
        <dbReference type="EMBL" id="PIC13351.1"/>
    </source>
</evidence>
<dbReference type="OrthoDB" id="5825647at2759"/>
<keyword evidence="1" id="KW-1133">Transmembrane helix</keyword>
<dbReference type="GO" id="GO:0005886">
    <property type="term" value="C:plasma membrane"/>
    <property type="evidence" value="ECO:0007669"/>
    <property type="project" value="TreeGrafter"/>
</dbReference>
<organism evidence="2 3">
    <name type="scientific">Caenorhabditis nigoni</name>
    <dbReference type="NCBI Taxonomy" id="1611254"/>
    <lineage>
        <taxon>Eukaryota</taxon>
        <taxon>Metazoa</taxon>
        <taxon>Ecdysozoa</taxon>
        <taxon>Nematoda</taxon>
        <taxon>Chromadorea</taxon>
        <taxon>Rhabditida</taxon>
        <taxon>Rhabditina</taxon>
        <taxon>Rhabditomorpha</taxon>
        <taxon>Rhabditoidea</taxon>
        <taxon>Rhabditidae</taxon>
        <taxon>Peloderinae</taxon>
        <taxon>Caenorhabditis</taxon>
    </lineage>
</organism>
<keyword evidence="3" id="KW-1185">Reference proteome</keyword>
<proteinExistence type="predicted"/>
<dbReference type="InterPro" id="IPR019428">
    <property type="entry name" value="7TM_GPCR_serpentine_rcpt_Str"/>
</dbReference>
<gene>
    <name evidence="2" type="ORF">B9Z55_027753</name>
</gene>
<dbReference type="EMBL" id="PDUG01000013">
    <property type="protein sequence ID" value="PIC13351.1"/>
    <property type="molecule type" value="Genomic_DNA"/>
</dbReference>
<feature type="transmembrane region" description="Helical" evidence="1">
    <location>
        <begin position="213"/>
        <end position="235"/>
    </location>
</feature>
<feature type="transmembrane region" description="Helical" evidence="1">
    <location>
        <begin position="100"/>
        <end position="121"/>
    </location>
</feature>
<comment type="caution">
    <text evidence="2">The sequence shown here is derived from an EMBL/GenBank/DDBJ whole genome shotgun (WGS) entry which is preliminary data.</text>
</comment>
<dbReference type="GO" id="GO:0038022">
    <property type="term" value="F:G protein-coupled olfactory receptor activity"/>
    <property type="evidence" value="ECO:0007669"/>
    <property type="project" value="TreeGrafter"/>
</dbReference>
<feature type="transmembrane region" description="Helical" evidence="1">
    <location>
        <begin position="256"/>
        <end position="275"/>
    </location>
</feature>
<name>A0A2G5SER1_9PELO</name>
<feature type="transmembrane region" description="Helical" evidence="1">
    <location>
        <begin position="141"/>
        <end position="166"/>
    </location>
</feature>
<sequence length="657" mass="74035">MATNQTQDLITSDSLDDSIVTQIERGCTCFGMFTNTCLLPIIIFRSPQDIGVYKFLMMYIAVFELFFGWLELMTVPEMFTEGSAFIVTIDPDKAVLPDGFLQISILIYCGSFATSLAIFGVQFAYRYEVLRGNTPRTSYSFFNFVFWGGIPLIVALLWTLSCWVFLGRNEYVDMVMRQDSFPSNLGNKTIGFVGIYFYPRLLDGSTVINWDSFIGMALCTCILFGSETLMLYFAFKSYLITKTLMTSTCSTSFRRLQWQLFYALISQTIIPILFMQIPLSILYVTLFLNISIPLIGKLQAFTISLYLTTDALPTMLIIRPYRETILVGRSSRIFIVSNSPQDVLGNLGVYVGTQVKTGATLALPGPTGSLTPLIPSEDNSTLLIVQNGSKNCTGYLYITEDTTTNVFPLSNNRQEYNFQPGTNLYFSLDYKNDSIDYPCAQNVCIGDNVSFRGYVGLPEENGRLFFDSGSIPGLTNYNQLQLPMEIFHFKTNGNDVTYEMTYGFEDLLSTNYSGLMSTKSFPTGYYTQYSLIGAGNFNNDNLTLFMMFRFDSTRNYQVNVTLTDLDNPYFIPILFPMNSSRDFIVQSTSPFHQIRIASHGPYTAQFRIQNLDPKSTTGASSTTTVIPTTSTVATTTKSSERYRISLVLFLAFLLRFL</sequence>
<dbReference type="AlphaFoldDB" id="A0A2G5SER1"/>
<evidence type="ECO:0000256" key="1">
    <source>
        <dbReference type="SAM" id="Phobius"/>
    </source>
</evidence>
<dbReference type="Proteomes" id="UP000230233">
    <property type="component" value="Unassembled WGS sequence"/>
</dbReference>